<dbReference type="InterPro" id="IPR036812">
    <property type="entry name" value="NAD(P)_OxRdtase_dom_sf"/>
</dbReference>
<sequence>MKRPFGWTGVAVPIIGQGTWMIEGAEGGALEALRTGIDLGLTHIDTAEMYGSGRAEEITGQAIAGRRKEIFLVSKVLPSNAGYEGTLRACERSLKRLGTGYLDLYLLHWESSYPIAETMRAMERLIDQRLIRFTGVSNFNTNQVREAQVALRHHRLASNQVLYHLRERGIERNLIPYCAEQEIAVVAYTPFGKEKFPRADSPGGRVLAEIAGRHGRTVRQVILNFLTRFPHVFTIPKASSAAHTRENAGGIGWSLTPEEIAAIDRAFPAPTRDVPLAML</sequence>
<evidence type="ECO:0000256" key="2">
    <source>
        <dbReference type="PIRSR" id="PIRSR000097-2"/>
    </source>
</evidence>
<dbReference type="Gene3D" id="3.20.20.100">
    <property type="entry name" value="NADP-dependent oxidoreductase domain"/>
    <property type="match status" value="1"/>
</dbReference>
<dbReference type="FunCoup" id="Q02AS1">
    <property type="interactions" value="32"/>
</dbReference>
<dbReference type="InterPro" id="IPR020471">
    <property type="entry name" value="AKR"/>
</dbReference>
<feature type="domain" description="NADP-dependent oxidoreductase" evidence="4">
    <location>
        <begin position="15"/>
        <end position="265"/>
    </location>
</feature>
<dbReference type="STRING" id="234267.Acid_0846"/>
<organism evidence="5">
    <name type="scientific">Solibacter usitatus (strain Ellin6076)</name>
    <dbReference type="NCBI Taxonomy" id="234267"/>
    <lineage>
        <taxon>Bacteria</taxon>
        <taxon>Pseudomonadati</taxon>
        <taxon>Acidobacteriota</taxon>
        <taxon>Terriglobia</taxon>
        <taxon>Bryobacterales</taxon>
        <taxon>Solibacteraceae</taxon>
        <taxon>Candidatus Solibacter</taxon>
    </lineage>
</organism>
<name>Q02AS1_SOLUE</name>
<proteinExistence type="predicted"/>
<dbReference type="HOGENOM" id="CLU_023205_2_3_0"/>
<dbReference type="PIRSF" id="PIRSF000097">
    <property type="entry name" value="AKR"/>
    <property type="match status" value="1"/>
</dbReference>
<evidence type="ECO:0000256" key="3">
    <source>
        <dbReference type="PIRSR" id="PIRSR000097-3"/>
    </source>
</evidence>
<dbReference type="AlphaFoldDB" id="Q02AS1"/>
<evidence type="ECO:0000259" key="4">
    <source>
        <dbReference type="Pfam" id="PF00248"/>
    </source>
</evidence>
<dbReference type="PANTHER" id="PTHR43638:SF3">
    <property type="entry name" value="ALDEHYDE REDUCTASE"/>
    <property type="match status" value="1"/>
</dbReference>
<dbReference type="PANTHER" id="PTHR43638">
    <property type="entry name" value="OXIDOREDUCTASE, ALDO/KETO REDUCTASE FAMILY PROTEIN"/>
    <property type="match status" value="1"/>
</dbReference>
<accession>Q02AS1</accession>
<dbReference type="EMBL" id="CP000473">
    <property type="protein sequence ID" value="ABJ81845.1"/>
    <property type="molecule type" value="Genomic_DNA"/>
</dbReference>
<feature type="active site" description="Proton donor" evidence="1">
    <location>
        <position position="50"/>
    </location>
</feature>
<feature type="binding site" evidence="2">
    <location>
        <position position="108"/>
    </location>
    <ligand>
        <name>substrate</name>
    </ligand>
</feature>
<dbReference type="InterPro" id="IPR023210">
    <property type="entry name" value="NADP_OxRdtase_dom"/>
</dbReference>
<dbReference type="SUPFAM" id="SSF51430">
    <property type="entry name" value="NAD(P)-linked oxidoreductase"/>
    <property type="match status" value="1"/>
</dbReference>
<gene>
    <name evidence="5" type="ordered locus">Acid_0846</name>
</gene>
<dbReference type="GO" id="GO:0016491">
    <property type="term" value="F:oxidoreductase activity"/>
    <property type="evidence" value="ECO:0007669"/>
    <property type="project" value="InterPro"/>
</dbReference>
<dbReference type="OrthoDB" id="9804790at2"/>
<evidence type="ECO:0000313" key="5">
    <source>
        <dbReference type="EMBL" id="ABJ81845.1"/>
    </source>
</evidence>
<dbReference type="eggNOG" id="COG0656">
    <property type="taxonomic scope" value="Bacteria"/>
</dbReference>
<dbReference type="PRINTS" id="PR00069">
    <property type="entry name" value="ALDKETRDTASE"/>
</dbReference>
<reference evidence="5" key="1">
    <citation type="submission" date="2006-10" db="EMBL/GenBank/DDBJ databases">
        <title>Complete sequence of Solibacter usitatus Ellin6076.</title>
        <authorList>
            <consortium name="US DOE Joint Genome Institute"/>
            <person name="Copeland A."/>
            <person name="Lucas S."/>
            <person name="Lapidus A."/>
            <person name="Barry K."/>
            <person name="Detter J.C."/>
            <person name="Glavina del Rio T."/>
            <person name="Hammon N."/>
            <person name="Israni S."/>
            <person name="Dalin E."/>
            <person name="Tice H."/>
            <person name="Pitluck S."/>
            <person name="Thompson L.S."/>
            <person name="Brettin T."/>
            <person name="Bruce D."/>
            <person name="Han C."/>
            <person name="Tapia R."/>
            <person name="Gilna P."/>
            <person name="Schmutz J."/>
            <person name="Larimer F."/>
            <person name="Land M."/>
            <person name="Hauser L."/>
            <person name="Kyrpides N."/>
            <person name="Mikhailova N."/>
            <person name="Janssen P.H."/>
            <person name="Kuske C.R."/>
            <person name="Richardson P."/>
        </authorList>
    </citation>
    <scope>NUCLEOTIDE SEQUENCE</scope>
    <source>
        <strain evidence="5">Ellin6076</strain>
    </source>
</reference>
<dbReference type="KEGG" id="sus:Acid_0846"/>
<feature type="site" description="Lowers pKa of active site Tyr" evidence="3">
    <location>
        <position position="75"/>
    </location>
</feature>
<protein>
    <submittedName>
        <fullName evidence="5">Aldo/keto reductase</fullName>
    </submittedName>
</protein>
<dbReference type="Pfam" id="PF00248">
    <property type="entry name" value="Aldo_ket_red"/>
    <property type="match status" value="1"/>
</dbReference>
<dbReference type="InParanoid" id="Q02AS1"/>
<evidence type="ECO:0000256" key="1">
    <source>
        <dbReference type="PIRSR" id="PIRSR000097-1"/>
    </source>
</evidence>